<accession>A0A4P9CCR4</accession>
<name>A0A4P9CCR4_EUBML</name>
<gene>
    <name evidence="2" type="ORF">CPZ25_015485</name>
</gene>
<dbReference type="GO" id="GO:0003677">
    <property type="term" value="F:DNA binding"/>
    <property type="evidence" value="ECO:0007669"/>
    <property type="project" value="InterPro"/>
</dbReference>
<protein>
    <recommendedName>
        <fullName evidence="1">Antirepressor protein C-terminal domain-containing protein</fullName>
    </recommendedName>
</protein>
<dbReference type="InterPro" id="IPR005039">
    <property type="entry name" value="Ant_C"/>
</dbReference>
<dbReference type="Pfam" id="PF03374">
    <property type="entry name" value="ANT"/>
    <property type="match status" value="1"/>
</dbReference>
<dbReference type="EMBL" id="CP029487">
    <property type="protein sequence ID" value="QCT72671.1"/>
    <property type="molecule type" value="Genomic_DNA"/>
</dbReference>
<evidence type="ECO:0000313" key="2">
    <source>
        <dbReference type="EMBL" id="QCT72671.1"/>
    </source>
</evidence>
<dbReference type="RefSeq" id="WP_096919190.1">
    <property type="nucleotide sequence ID" value="NZ_CP029487.1"/>
</dbReference>
<proteinExistence type="predicted"/>
<dbReference type="AlphaFoldDB" id="A0A4P9CCR4"/>
<evidence type="ECO:0000313" key="3">
    <source>
        <dbReference type="Proteomes" id="UP000218387"/>
    </source>
</evidence>
<reference evidence="2 3" key="1">
    <citation type="submission" date="2018-05" db="EMBL/GenBank/DDBJ databases">
        <title>Genome comparison of Eubacterium sp.</title>
        <authorList>
            <person name="Feng Y."/>
            <person name="Sanchez-Andrea I."/>
            <person name="Stams A.J.M."/>
            <person name="De Vos W.M."/>
        </authorList>
    </citation>
    <scope>NUCLEOTIDE SEQUENCE [LARGE SCALE GENOMIC DNA]</scope>
    <source>
        <strain evidence="2 3">YI</strain>
    </source>
</reference>
<organism evidence="2 3">
    <name type="scientific">Eubacterium maltosivorans</name>
    <dbReference type="NCBI Taxonomy" id="2041044"/>
    <lineage>
        <taxon>Bacteria</taxon>
        <taxon>Bacillati</taxon>
        <taxon>Bacillota</taxon>
        <taxon>Clostridia</taxon>
        <taxon>Eubacteriales</taxon>
        <taxon>Eubacteriaceae</taxon>
        <taxon>Eubacterium</taxon>
    </lineage>
</organism>
<dbReference type="KEGG" id="emt:CPZ25_015485"/>
<sequence length="157" mass="17405">MQKKSTTELLETFLSGGLFTVPENQKLSKDEALALGLIEIACAISLMAADAQFAREALGSCGVFPVSEIAGDYGYSAQAFNKLLCDQGIQYKRGRRWYLYDCYQGLGYTATRLTTREAGGRTRAFSGMQWTVKGRRFLYDHLRAQGIVPTAGRKEQP</sequence>
<evidence type="ECO:0000259" key="1">
    <source>
        <dbReference type="Pfam" id="PF03374"/>
    </source>
</evidence>
<dbReference type="Proteomes" id="UP000218387">
    <property type="component" value="Chromosome"/>
</dbReference>
<keyword evidence="3" id="KW-1185">Reference proteome</keyword>
<feature type="domain" description="Antirepressor protein C-terminal" evidence="1">
    <location>
        <begin position="44"/>
        <end position="143"/>
    </location>
</feature>